<evidence type="ECO:0000256" key="5">
    <source>
        <dbReference type="ARBA" id="ARBA00023136"/>
    </source>
</evidence>
<dbReference type="InterPro" id="IPR003838">
    <property type="entry name" value="ABC3_permease_C"/>
</dbReference>
<dbReference type="OrthoDB" id="9770099at2"/>
<dbReference type="AlphaFoldDB" id="A0A3M8DEG4"/>
<reference evidence="11 12" key="1">
    <citation type="submission" date="2018-10" db="EMBL/GenBank/DDBJ databases">
        <title>Phylogenomics of Brevibacillus.</title>
        <authorList>
            <person name="Dunlap C."/>
        </authorList>
    </citation>
    <scope>NUCLEOTIDE SEQUENCE [LARGE SCALE GENOMIC DNA]</scope>
    <source>
        <strain evidence="11 12">JCM 15716</strain>
    </source>
</reference>
<dbReference type="InterPro" id="IPR025857">
    <property type="entry name" value="MacB_PCD"/>
</dbReference>
<keyword evidence="12" id="KW-1185">Reference proteome</keyword>
<dbReference type="PANTHER" id="PTHR30572">
    <property type="entry name" value="MEMBRANE COMPONENT OF TRANSPORTER-RELATED"/>
    <property type="match status" value="1"/>
</dbReference>
<feature type="transmembrane region" description="Helical" evidence="8">
    <location>
        <begin position="21"/>
        <end position="45"/>
    </location>
</feature>
<feature type="compositionally biased region" description="Gly residues" evidence="7">
    <location>
        <begin position="189"/>
        <end position="198"/>
    </location>
</feature>
<dbReference type="EMBL" id="RHHQ01000013">
    <property type="protein sequence ID" value="RNB85961.1"/>
    <property type="molecule type" value="Genomic_DNA"/>
</dbReference>
<keyword evidence="2" id="KW-1003">Cell membrane</keyword>
<evidence type="ECO:0000256" key="3">
    <source>
        <dbReference type="ARBA" id="ARBA00022692"/>
    </source>
</evidence>
<proteinExistence type="inferred from homology"/>
<evidence type="ECO:0000313" key="11">
    <source>
        <dbReference type="EMBL" id="RNB85961.1"/>
    </source>
</evidence>
<organism evidence="11 12">
    <name type="scientific">Brevibacillus fluminis</name>
    <dbReference type="NCBI Taxonomy" id="511487"/>
    <lineage>
        <taxon>Bacteria</taxon>
        <taxon>Bacillati</taxon>
        <taxon>Bacillota</taxon>
        <taxon>Bacilli</taxon>
        <taxon>Bacillales</taxon>
        <taxon>Paenibacillaceae</taxon>
        <taxon>Brevibacillus</taxon>
    </lineage>
</organism>
<protein>
    <submittedName>
        <fullName evidence="11">ABC transporter permease</fullName>
    </submittedName>
</protein>
<feature type="domain" description="ABC3 transporter permease C-terminal" evidence="9">
    <location>
        <begin position="347"/>
        <end position="478"/>
    </location>
</feature>
<dbReference type="Proteomes" id="UP000271031">
    <property type="component" value="Unassembled WGS sequence"/>
</dbReference>
<keyword evidence="4 8" id="KW-1133">Transmembrane helix</keyword>
<feature type="transmembrane region" description="Helical" evidence="8">
    <location>
        <begin position="389"/>
        <end position="414"/>
    </location>
</feature>
<dbReference type="GO" id="GO:0005886">
    <property type="term" value="C:plasma membrane"/>
    <property type="evidence" value="ECO:0007669"/>
    <property type="project" value="UniProtKB-SubCell"/>
</dbReference>
<sequence length="485" mass="53849">MKLLDSLGIVWRNLWRMKLRTILTSIGVMIGTAAIVAMISLSLGLKESAVKSLENFGNLTEMEVAPMYWDEKTQKPIPPDKLKKLNEDAVLELKQIPGVQAVMPTRQLHSDAKLKIGRREGHLQIIGVDVKESSAMKKSTVEKGEYLSGQPNEIVISYEVPREMRDVEKDKREERKRRANDRAGRPADMGGGFGGEGGPDMPTAFNAVGKTGTFVLSRDYEDSNGDRKFEKKEIRVRVVGQFQKEENNRFGRGPVAYVPLAMVDEMNKWLEQQDQQNNGSDAPRKRSRNDKAKPEFESIFVKVDSRENVEKVVEGAQKFGYEIYSPARELKEINKFFFVIQLILGGIAAISLLVATIGIVNTMIMSILERTKEIGIMKVIGATVYNIRWLFLIESGFIGLIGGITGLGLAYGAVEILNYVAASNPDFNLFGGRMPAGDTPTKLAVVPLWLAMFAIGFSFVIGLLAGIFPAFRASRLSPLQAIRSE</sequence>
<dbReference type="Pfam" id="PF12704">
    <property type="entry name" value="MacB_PCD"/>
    <property type="match status" value="1"/>
</dbReference>
<evidence type="ECO:0000259" key="10">
    <source>
        <dbReference type="Pfam" id="PF12704"/>
    </source>
</evidence>
<evidence type="ECO:0000256" key="4">
    <source>
        <dbReference type="ARBA" id="ARBA00022989"/>
    </source>
</evidence>
<dbReference type="Pfam" id="PF02687">
    <property type="entry name" value="FtsX"/>
    <property type="match status" value="1"/>
</dbReference>
<keyword evidence="3 8" id="KW-0812">Transmembrane</keyword>
<dbReference type="InterPro" id="IPR050250">
    <property type="entry name" value="Macrolide_Exporter_MacB"/>
</dbReference>
<feature type="transmembrane region" description="Helical" evidence="8">
    <location>
        <begin position="336"/>
        <end position="368"/>
    </location>
</feature>
<evidence type="ECO:0000256" key="7">
    <source>
        <dbReference type="SAM" id="MobiDB-lite"/>
    </source>
</evidence>
<feature type="region of interest" description="Disordered" evidence="7">
    <location>
        <begin position="165"/>
        <end position="199"/>
    </location>
</feature>
<evidence type="ECO:0000256" key="6">
    <source>
        <dbReference type="ARBA" id="ARBA00038076"/>
    </source>
</evidence>
<comment type="similarity">
    <text evidence="6">Belongs to the ABC-4 integral membrane protein family.</text>
</comment>
<evidence type="ECO:0000256" key="1">
    <source>
        <dbReference type="ARBA" id="ARBA00004651"/>
    </source>
</evidence>
<feature type="domain" description="MacB-like periplasmic core" evidence="10">
    <location>
        <begin position="21"/>
        <end position="162"/>
    </location>
</feature>
<evidence type="ECO:0000256" key="8">
    <source>
        <dbReference type="SAM" id="Phobius"/>
    </source>
</evidence>
<keyword evidence="5 8" id="KW-0472">Membrane</keyword>
<evidence type="ECO:0000259" key="9">
    <source>
        <dbReference type="Pfam" id="PF02687"/>
    </source>
</evidence>
<evidence type="ECO:0000313" key="12">
    <source>
        <dbReference type="Proteomes" id="UP000271031"/>
    </source>
</evidence>
<name>A0A3M8DEG4_9BACL</name>
<comment type="subcellular location">
    <subcellularLocation>
        <location evidence="1">Cell membrane</location>
        <topology evidence="1">Multi-pass membrane protein</topology>
    </subcellularLocation>
</comment>
<comment type="caution">
    <text evidence="11">The sequence shown here is derived from an EMBL/GenBank/DDBJ whole genome shotgun (WGS) entry which is preliminary data.</text>
</comment>
<feature type="transmembrane region" description="Helical" evidence="8">
    <location>
        <begin position="448"/>
        <end position="471"/>
    </location>
</feature>
<dbReference type="RefSeq" id="WP_122919373.1">
    <property type="nucleotide sequence ID" value="NZ_RHHQ01000013.1"/>
</dbReference>
<evidence type="ECO:0000256" key="2">
    <source>
        <dbReference type="ARBA" id="ARBA00022475"/>
    </source>
</evidence>
<gene>
    <name evidence="11" type="ORF">EDM56_18360</name>
</gene>
<dbReference type="PANTHER" id="PTHR30572:SF4">
    <property type="entry name" value="ABC TRANSPORTER PERMEASE YTRF"/>
    <property type="match status" value="1"/>
</dbReference>
<accession>A0A3M8DEG4</accession>
<dbReference type="GO" id="GO:0022857">
    <property type="term" value="F:transmembrane transporter activity"/>
    <property type="evidence" value="ECO:0007669"/>
    <property type="project" value="TreeGrafter"/>
</dbReference>